<dbReference type="CDD" id="cd06453">
    <property type="entry name" value="SufS_like"/>
    <property type="match status" value="1"/>
</dbReference>
<dbReference type="InterPro" id="IPR015424">
    <property type="entry name" value="PyrdxlP-dep_Trfase"/>
</dbReference>
<dbReference type="Gene3D" id="3.90.1150.10">
    <property type="entry name" value="Aspartate Aminotransferase, domain 1"/>
    <property type="match status" value="1"/>
</dbReference>
<dbReference type="GO" id="GO:0030170">
    <property type="term" value="F:pyridoxal phosphate binding"/>
    <property type="evidence" value="ECO:0007669"/>
    <property type="project" value="UniProtKB-UniRule"/>
</dbReference>
<organism evidence="10 11">
    <name type="scientific">Parafannyhessea umbonata</name>
    <dbReference type="NCBI Taxonomy" id="604330"/>
    <lineage>
        <taxon>Bacteria</taxon>
        <taxon>Bacillati</taxon>
        <taxon>Actinomycetota</taxon>
        <taxon>Coriobacteriia</taxon>
        <taxon>Coriobacteriales</taxon>
        <taxon>Atopobiaceae</taxon>
        <taxon>Parafannyhessea</taxon>
    </lineage>
</organism>
<dbReference type="EMBL" id="VUND01000001">
    <property type="protein sequence ID" value="MST59819.1"/>
    <property type="molecule type" value="Genomic_DNA"/>
</dbReference>
<evidence type="ECO:0000313" key="10">
    <source>
        <dbReference type="EMBL" id="MST59819.1"/>
    </source>
</evidence>
<name>A0A6N7X970_9ACTN</name>
<dbReference type="SUPFAM" id="SSF53383">
    <property type="entry name" value="PLP-dependent transferases"/>
    <property type="match status" value="1"/>
</dbReference>
<feature type="domain" description="Aminotransferase class V" evidence="9">
    <location>
        <begin position="33"/>
        <end position="412"/>
    </location>
</feature>
<dbReference type="PANTHER" id="PTHR43586">
    <property type="entry name" value="CYSTEINE DESULFURASE"/>
    <property type="match status" value="1"/>
</dbReference>
<keyword evidence="4 8" id="KW-0808">Transferase</keyword>
<dbReference type="Gene3D" id="3.40.640.10">
    <property type="entry name" value="Type I PLP-dependent aspartate aminotransferase-like (Major domain)"/>
    <property type="match status" value="1"/>
</dbReference>
<evidence type="ECO:0000259" key="9">
    <source>
        <dbReference type="Pfam" id="PF00266"/>
    </source>
</evidence>
<dbReference type="GO" id="GO:0006534">
    <property type="term" value="P:cysteine metabolic process"/>
    <property type="evidence" value="ECO:0007669"/>
    <property type="project" value="UniProtKB-UniRule"/>
</dbReference>
<dbReference type="InterPro" id="IPR015421">
    <property type="entry name" value="PyrdxlP-dep_Trfase_major"/>
</dbReference>
<dbReference type="EC" id="2.8.1.7" evidence="3 8"/>
<evidence type="ECO:0000256" key="4">
    <source>
        <dbReference type="ARBA" id="ARBA00022679"/>
    </source>
</evidence>
<evidence type="ECO:0000256" key="3">
    <source>
        <dbReference type="ARBA" id="ARBA00012239"/>
    </source>
</evidence>
<comment type="caution">
    <text evidence="10">The sequence shown here is derived from an EMBL/GenBank/DDBJ whole genome shotgun (WGS) entry which is preliminary data.</text>
</comment>
<evidence type="ECO:0000256" key="7">
    <source>
        <dbReference type="RuleBase" id="RU004504"/>
    </source>
</evidence>
<reference evidence="10 11" key="1">
    <citation type="submission" date="2019-08" db="EMBL/GenBank/DDBJ databases">
        <title>In-depth cultivation of the pig gut microbiome towards novel bacterial diversity and tailored functional studies.</title>
        <authorList>
            <person name="Wylensek D."/>
            <person name="Hitch T.C.A."/>
            <person name="Clavel T."/>
        </authorList>
    </citation>
    <scope>NUCLEOTIDE SEQUENCE [LARGE SCALE GENOMIC DNA]</scope>
    <source>
        <strain evidence="10 11">WB01_CNA04</strain>
    </source>
</reference>
<dbReference type="InterPro" id="IPR020578">
    <property type="entry name" value="Aminotrans_V_PyrdxlP_BS"/>
</dbReference>
<dbReference type="AlphaFoldDB" id="A0A6N7X970"/>
<dbReference type="PROSITE" id="PS00595">
    <property type="entry name" value="AA_TRANSFER_CLASS_5"/>
    <property type="match status" value="1"/>
</dbReference>
<evidence type="ECO:0000256" key="5">
    <source>
        <dbReference type="ARBA" id="ARBA00022898"/>
    </source>
</evidence>
<comment type="similarity">
    <text evidence="2 8">Belongs to the class-V pyridoxal-phosphate-dependent aminotransferase family. Csd subfamily.</text>
</comment>
<dbReference type="Proteomes" id="UP000434342">
    <property type="component" value="Unassembled WGS sequence"/>
</dbReference>
<accession>A0A6N7X970</accession>
<proteinExistence type="inferred from homology"/>
<dbReference type="InterPro" id="IPR000192">
    <property type="entry name" value="Aminotrans_V_dom"/>
</dbReference>
<comment type="catalytic activity">
    <reaction evidence="6 8">
        <text>(sulfur carrier)-H + L-cysteine = (sulfur carrier)-SH + L-alanine</text>
        <dbReference type="Rhea" id="RHEA:43892"/>
        <dbReference type="Rhea" id="RHEA-COMP:14737"/>
        <dbReference type="Rhea" id="RHEA-COMP:14739"/>
        <dbReference type="ChEBI" id="CHEBI:29917"/>
        <dbReference type="ChEBI" id="CHEBI:35235"/>
        <dbReference type="ChEBI" id="CHEBI:57972"/>
        <dbReference type="ChEBI" id="CHEBI:64428"/>
        <dbReference type="EC" id="2.8.1.7"/>
    </reaction>
</comment>
<evidence type="ECO:0000256" key="1">
    <source>
        <dbReference type="ARBA" id="ARBA00001933"/>
    </source>
</evidence>
<gene>
    <name evidence="10" type="primary">sufS</name>
    <name evidence="10" type="ORF">FYJ69_02670</name>
</gene>
<evidence type="ECO:0000256" key="6">
    <source>
        <dbReference type="ARBA" id="ARBA00050776"/>
    </source>
</evidence>
<protein>
    <recommendedName>
        <fullName evidence="3 8">Cysteine desulfurase</fullName>
        <ecNumber evidence="3 8">2.8.1.7</ecNumber>
    </recommendedName>
</protein>
<dbReference type="InterPro" id="IPR015422">
    <property type="entry name" value="PyrdxlP-dep_Trfase_small"/>
</dbReference>
<sequence length="431" mass="46658">MHAMLSEQQLEDIEKSPYKADFPLLSQNPDLTFLDSAATAQRPEAVLDAMREFYTTMNANPLRGLYRLSVEATSAIDEARNKIARFIGAVDEKGNPQGSQIVFTRNASESLNLVARTLGPKVVLGSDDEVVISIMEHHSNLIPWQQLCRQTGAKLTYLRLDDDYRITPEEVAAKIGPHTKIVSVTQVSNVLGVQNDVKAIARRAHEVGAYMVVDGAQSVPHIAVDVRDLDCDLMAFSAHKLGGPMGIGVLWGKPEVLDAMPPFLTGGEMIDAVTETDALWAPVPQKFEAGTQDAAGSFATGVAIDYLAGHGMDALERRERELATYLCDSLAALPYVDLIGPADGSRHVGAVAFNVRGVHPHDVASILDMSQVCIRAGHHCAQPLLSYLKVENGATCRASVAFYNDKQDVDRLVEGLDRVWSLFGGAVTGKA</sequence>
<comment type="cofactor">
    <cofactor evidence="1 7">
        <name>pyridoxal 5'-phosphate</name>
        <dbReference type="ChEBI" id="CHEBI:597326"/>
    </cofactor>
</comment>
<keyword evidence="5 8" id="KW-0663">Pyridoxal phosphate</keyword>
<comment type="function">
    <text evidence="8">Catalyzes the removal of elemental sulfur and selenium atoms from L-cysteine, L-cystine, L-selenocysteine, and L-selenocystine to produce L-alanine.</text>
</comment>
<dbReference type="GO" id="GO:0031071">
    <property type="term" value="F:cysteine desulfurase activity"/>
    <property type="evidence" value="ECO:0007669"/>
    <property type="project" value="UniProtKB-UniRule"/>
</dbReference>
<dbReference type="PANTHER" id="PTHR43586:SF8">
    <property type="entry name" value="CYSTEINE DESULFURASE 1, CHLOROPLASTIC"/>
    <property type="match status" value="1"/>
</dbReference>
<evidence type="ECO:0000256" key="8">
    <source>
        <dbReference type="RuleBase" id="RU004506"/>
    </source>
</evidence>
<dbReference type="NCBIfam" id="TIGR01979">
    <property type="entry name" value="sufS"/>
    <property type="match status" value="1"/>
</dbReference>
<evidence type="ECO:0000313" key="11">
    <source>
        <dbReference type="Proteomes" id="UP000434342"/>
    </source>
</evidence>
<dbReference type="InterPro" id="IPR010970">
    <property type="entry name" value="Cys_dSase_SufS"/>
</dbReference>
<evidence type="ECO:0000256" key="2">
    <source>
        <dbReference type="ARBA" id="ARBA00010447"/>
    </source>
</evidence>
<dbReference type="Pfam" id="PF00266">
    <property type="entry name" value="Aminotran_5"/>
    <property type="match status" value="1"/>
</dbReference>